<reference evidence="3 4" key="1">
    <citation type="submission" date="2016-11" db="EMBL/GenBank/DDBJ databases">
        <authorList>
            <person name="Jaros S."/>
            <person name="Januszkiewicz K."/>
            <person name="Wedrychowicz H."/>
        </authorList>
    </citation>
    <scope>NUCLEOTIDE SEQUENCE [LARGE SCALE GENOMIC DNA]</scope>
    <source>
        <strain evidence="3 4">DSM 8605</strain>
    </source>
</reference>
<proteinExistence type="predicted"/>
<dbReference type="AlphaFoldDB" id="A0A1M5RNI6"/>
<evidence type="ECO:0000259" key="2">
    <source>
        <dbReference type="SMART" id="SM00954"/>
    </source>
</evidence>
<dbReference type="RefSeq" id="WP_073336920.1">
    <property type="nucleotide sequence ID" value="NZ_FQXM01000003.1"/>
</dbReference>
<comment type="pathway">
    <text evidence="1">Purine metabolism; ppGpp biosynthesis; ppGpp from GTP: step 1/2.</text>
</comment>
<keyword evidence="4" id="KW-1185">Reference proteome</keyword>
<name>A0A1M5RNI6_9CLOT</name>
<dbReference type="UniPathway" id="UPA00908">
    <property type="reaction ID" value="UER00884"/>
</dbReference>
<dbReference type="Proteomes" id="UP000184447">
    <property type="component" value="Unassembled WGS sequence"/>
</dbReference>
<organism evidence="3 4">
    <name type="scientific">Clostridium grantii DSM 8605</name>
    <dbReference type="NCBI Taxonomy" id="1121316"/>
    <lineage>
        <taxon>Bacteria</taxon>
        <taxon>Bacillati</taxon>
        <taxon>Bacillota</taxon>
        <taxon>Clostridia</taxon>
        <taxon>Eubacteriales</taxon>
        <taxon>Clostridiaceae</taxon>
        <taxon>Clostridium</taxon>
    </lineage>
</organism>
<evidence type="ECO:0000313" key="3">
    <source>
        <dbReference type="EMBL" id="SHH27907.1"/>
    </source>
</evidence>
<sequence length="494" mass="58834">MELRLFSFIEEVTEHLEKMQGQLEIAVTDLELFFHEILLSKKIQYSNINSRVKSCDSLKEKIIRNTYYKKYGCANELFSNLSDLIGIRIECRFGEDEGKIYKALKEYFDIVDDSGYCYNQIDDSIKLELSSPQPQNQKNGFKIYRIDGYYLYAGNKINFEVQIKSLVNSFWGEIEHKVVYKNNNYIVDDTFIKNILGSIKKNLAMIDNQLLMIDNQYNKMNSANPDVRMIELESVLSKMIYDIFSTRMKNNLGFIVEFRNSCDTIMKYIFRTNKAENLDDYNKTLIKTLTRLNDISKNTMDFDSEIKFERKVKFKDEFSSILGNEILKSINTDFEWNLFFRILFEIELGNNAEDFEKFISFIKNRYYSNKNLQKLKDKFDENQAQYIIDELIIEIAKTLKKVDSVKYIYDNNVEKTNGILNSLIEIICKDIKDFNKWQETKKVYIEFLNLEIVNEFEINKMYIEYEKFIEEIRKIYNETKEYGNILKLAEKKQR</sequence>
<dbReference type="EMBL" id="FQXM01000003">
    <property type="protein sequence ID" value="SHH27907.1"/>
    <property type="molecule type" value="Genomic_DNA"/>
</dbReference>
<accession>A0A1M5RNI6</accession>
<dbReference type="SUPFAM" id="SSF81301">
    <property type="entry name" value="Nucleotidyltransferase"/>
    <property type="match status" value="1"/>
</dbReference>
<dbReference type="Pfam" id="PF04607">
    <property type="entry name" value="RelA_SpoT"/>
    <property type="match status" value="1"/>
</dbReference>
<dbReference type="GO" id="GO:0015970">
    <property type="term" value="P:guanosine tetraphosphate biosynthetic process"/>
    <property type="evidence" value="ECO:0007669"/>
    <property type="project" value="UniProtKB-UniPathway"/>
</dbReference>
<evidence type="ECO:0000313" key="4">
    <source>
        <dbReference type="Proteomes" id="UP000184447"/>
    </source>
</evidence>
<dbReference type="STRING" id="1121316.SAMN02745207_00634"/>
<evidence type="ECO:0000256" key="1">
    <source>
        <dbReference type="ARBA" id="ARBA00004976"/>
    </source>
</evidence>
<gene>
    <name evidence="3" type="ORF">SAMN02745207_00634</name>
</gene>
<protein>
    <submittedName>
        <fullName evidence="3">PpGpp synthetase catalytic domain-containing protein (RelA/SpoT-type nucleotidyltranferase)</fullName>
    </submittedName>
</protein>
<dbReference type="Gene3D" id="3.30.460.10">
    <property type="entry name" value="Beta Polymerase, domain 2"/>
    <property type="match status" value="1"/>
</dbReference>
<dbReference type="OrthoDB" id="1694513at2"/>
<dbReference type="InterPro" id="IPR007685">
    <property type="entry name" value="RelA_SpoT"/>
</dbReference>
<dbReference type="PANTHER" id="PTHR41773:SF1">
    <property type="entry name" value="RELA_SPOT DOMAIN-CONTAINING PROTEIN"/>
    <property type="match status" value="1"/>
</dbReference>
<dbReference type="PANTHER" id="PTHR41773">
    <property type="entry name" value="GTP PYROPHOSPHATASE-RELATED"/>
    <property type="match status" value="1"/>
</dbReference>
<dbReference type="SMART" id="SM00954">
    <property type="entry name" value="RelA_SpoT"/>
    <property type="match status" value="1"/>
</dbReference>
<feature type="domain" description="RelA/SpoT" evidence="2">
    <location>
        <begin position="50"/>
        <end position="186"/>
    </location>
</feature>
<dbReference type="InterPro" id="IPR043519">
    <property type="entry name" value="NT_sf"/>
</dbReference>